<evidence type="ECO:0000313" key="2">
    <source>
        <dbReference type="Proteomes" id="UP000257109"/>
    </source>
</evidence>
<dbReference type="PANTHER" id="PTHR33223:SF3">
    <property type="match status" value="1"/>
</dbReference>
<accession>A0A371GLT3</accession>
<sequence>MKAFPFSLDGAARDCACSLSSSFQHQELRPSEKIRLHPIETLNEYWERFNKLCATCPYHQINEQLLIQYFYTSFTMMERSMINATSGEALMDKTPVAIRHLISNMASNT</sequence>
<reference evidence="1" key="1">
    <citation type="submission" date="2018-05" db="EMBL/GenBank/DDBJ databases">
        <title>Draft genome of Mucuna pruriens seed.</title>
        <authorList>
            <person name="Nnadi N.E."/>
            <person name="Vos R."/>
            <person name="Hasami M.H."/>
            <person name="Devisetty U.K."/>
            <person name="Aguiy J.C."/>
        </authorList>
    </citation>
    <scope>NUCLEOTIDE SEQUENCE [LARGE SCALE GENOMIC DNA]</scope>
    <source>
        <strain evidence="1">JCA_2017</strain>
    </source>
</reference>
<dbReference type="EMBL" id="QJKJ01005101">
    <property type="protein sequence ID" value="RDX91508.1"/>
    <property type="molecule type" value="Genomic_DNA"/>
</dbReference>
<gene>
    <name evidence="1" type="ORF">CR513_26506</name>
</gene>
<dbReference type="PANTHER" id="PTHR33223">
    <property type="entry name" value="CCHC-TYPE DOMAIN-CONTAINING PROTEIN"/>
    <property type="match status" value="1"/>
</dbReference>
<organism evidence="1 2">
    <name type="scientific">Mucuna pruriens</name>
    <name type="common">Velvet bean</name>
    <name type="synonym">Dolichos pruriens</name>
    <dbReference type="NCBI Taxonomy" id="157652"/>
    <lineage>
        <taxon>Eukaryota</taxon>
        <taxon>Viridiplantae</taxon>
        <taxon>Streptophyta</taxon>
        <taxon>Embryophyta</taxon>
        <taxon>Tracheophyta</taxon>
        <taxon>Spermatophyta</taxon>
        <taxon>Magnoliopsida</taxon>
        <taxon>eudicotyledons</taxon>
        <taxon>Gunneridae</taxon>
        <taxon>Pentapetalae</taxon>
        <taxon>rosids</taxon>
        <taxon>fabids</taxon>
        <taxon>Fabales</taxon>
        <taxon>Fabaceae</taxon>
        <taxon>Papilionoideae</taxon>
        <taxon>50 kb inversion clade</taxon>
        <taxon>NPAAA clade</taxon>
        <taxon>indigoferoid/millettioid clade</taxon>
        <taxon>Phaseoleae</taxon>
        <taxon>Mucuna</taxon>
    </lineage>
</organism>
<keyword evidence="2" id="KW-1185">Reference proteome</keyword>
<evidence type="ECO:0008006" key="3">
    <source>
        <dbReference type="Google" id="ProtNLM"/>
    </source>
</evidence>
<dbReference type="Proteomes" id="UP000257109">
    <property type="component" value="Unassembled WGS sequence"/>
</dbReference>
<comment type="caution">
    <text evidence="1">The sequence shown here is derived from an EMBL/GenBank/DDBJ whole genome shotgun (WGS) entry which is preliminary data.</text>
</comment>
<protein>
    <recommendedName>
        <fullName evidence="3">Retrotransposon gag domain-containing protein</fullName>
    </recommendedName>
</protein>
<feature type="non-terminal residue" evidence="1">
    <location>
        <position position="1"/>
    </location>
</feature>
<evidence type="ECO:0000313" key="1">
    <source>
        <dbReference type="EMBL" id="RDX91508.1"/>
    </source>
</evidence>
<proteinExistence type="predicted"/>
<name>A0A371GLT3_MUCPR</name>
<dbReference type="AlphaFoldDB" id="A0A371GLT3"/>